<organism evidence="1 2">
    <name type="scientific">Porphyromonas macacae</name>
    <dbReference type="NCBI Taxonomy" id="28115"/>
    <lineage>
        <taxon>Bacteria</taxon>
        <taxon>Pseudomonadati</taxon>
        <taxon>Bacteroidota</taxon>
        <taxon>Bacteroidia</taxon>
        <taxon>Bacteroidales</taxon>
        <taxon>Porphyromonadaceae</taxon>
        <taxon>Porphyromonas</taxon>
    </lineage>
</organism>
<dbReference type="AlphaFoldDB" id="A0A379E7K6"/>
<sequence>MVKSIDFFHAKPENWNCAQAVQKGFQQITGLTDEEIELQYRPKGGGRAEEGLCGALYAAEQIAKEKGLPSIKQEFIAKAGGCTCKCLKQELQFPCADSVNLAEELLTARLVEKLKGK</sequence>
<dbReference type="EMBL" id="UGTF01000002">
    <property type="protein sequence ID" value="SUB88294.1"/>
    <property type="molecule type" value="Genomic_DNA"/>
</dbReference>
<protein>
    <recommendedName>
        <fullName evidence="3">Redox-active protein (C_GCAxxG_C_C)</fullName>
    </recommendedName>
</protein>
<reference evidence="1 2" key="1">
    <citation type="submission" date="2018-06" db="EMBL/GenBank/DDBJ databases">
        <authorList>
            <consortium name="Pathogen Informatics"/>
            <person name="Doyle S."/>
        </authorList>
    </citation>
    <scope>NUCLEOTIDE SEQUENCE [LARGE SCALE GENOMIC DNA]</scope>
    <source>
        <strain evidence="1 2">NCTC11632</strain>
    </source>
</reference>
<accession>A0A379E7K6</accession>
<gene>
    <name evidence="1" type="ORF">NCTC11632_00362</name>
</gene>
<dbReference type="OrthoDB" id="1013594at2"/>
<name>A0A379E7K6_9PORP</name>
<dbReference type="RefSeq" id="WP_052080583.1">
    <property type="nucleotide sequence ID" value="NZ_JASBZX010000020.1"/>
</dbReference>
<proteinExistence type="predicted"/>
<dbReference type="Proteomes" id="UP000254156">
    <property type="component" value="Unassembled WGS sequence"/>
</dbReference>
<evidence type="ECO:0008006" key="3">
    <source>
        <dbReference type="Google" id="ProtNLM"/>
    </source>
</evidence>
<evidence type="ECO:0000313" key="1">
    <source>
        <dbReference type="EMBL" id="SUB88294.1"/>
    </source>
</evidence>
<evidence type="ECO:0000313" key="2">
    <source>
        <dbReference type="Proteomes" id="UP000254156"/>
    </source>
</evidence>